<name>A0ACC2UYI6_9TREE</name>
<comment type="caution">
    <text evidence="1">The sequence shown here is derived from an EMBL/GenBank/DDBJ whole genome shotgun (WGS) entry which is preliminary data.</text>
</comment>
<organism evidence="1 2">
    <name type="scientific">Naganishia adeliensis</name>
    <dbReference type="NCBI Taxonomy" id="92952"/>
    <lineage>
        <taxon>Eukaryota</taxon>
        <taxon>Fungi</taxon>
        <taxon>Dikarya</taxon>
        <taxon>Basidiomycota</taxon>
        <taxon>Agaricomycotina</taxon>
        <taxon>Tremellomycetes</taxon>
        <taxon>Filobasidiales</taxon>
        <taxon>Filobasidiaceae</taxon>
        <taxon>Naganishia</taxon>
    </lineage>
</organism>
<evidence type="ECO:0000313" key="1">
    <source>
        <dbReference type="EMBL" id="KAJ9091806.1"/>
    </source>
</evidence>
<proteinExistence type="predicted"/>
<gene>
    <name evidence="1" type="ORF">QFC20_007536</name>
</gene>
<keyword evidence="2" id="KW-1185">Reference proteome</keyword>
<dbReference type="EMBL" id="JASBWS010000190">
    <property type="protein sequence ID" value="KAJ9091806.1"/>
    <property type="molecule type" value="Genomic_DNA"/>
</dbReference>
<sequence length="85" mass="9513">MFASKKASYPVKSDPSVRRSFLSEQLVTEPAKGVESVADVLPYCARMYGDKVAAYTRRVVNVVEETKKVPKKGGEEGEMEDKVWK</sequence>
<reference evidence="1" key="1">
    <citation type="submission" date="2023-04" db="EMBL/GenBank/DDBJ databases">
        <title>Draft Genome sequencing of Naganishia species isolated from polar environments using Oxford Nanopore Technology.</title>
        <authorList>
            <person name="Leo P."/>
            <person name="Venkateswaran K."/>
        </authorList>
    </citation>
    <scope>NUCLEOTIDE SEQUENCE</scope>
    <source>
        <strain evidence="1">MNA-CCFEE 5262</strain>
    </source>
</reference>
<protein>
    <submittedName>
        <fullName evidence="1">Uncharacterized protein</fullName>
    </submittedName>
</protein>
<dbReference type="Proteomes" id="UP001230649">
    <property type="component" value="Unassembled WGS sequence"/>
</dbReference>
<evidence type="ECO:0000313" key="2">
    <source>
        <dbReference type="Proteomes" id="UP001230649"/>
    </source>
</evidence>
<accession>A0ACC2UYI6</accession>